<dbReference type="Pfam" id="PF01381">
    <property type="entry name" value="HTH_3"/>
    <property type="match status" value="1"/>
</dbReference>
<keyword evidence="3" id="KW-1185">Reference proteome</keyword>
<dbReference type="InterPro" id="IPR053163">
    <property type="entry name" value="HTH-type_regulator_Rgg"/>
</dbReference>
<dbReference type="PROSITE" id="PS50943">
    <property type="entry name" value="HTH_CROC1"/>
    <property type="match status" value="1"/>
</dbReference>
<sequence>MKIGEALRKERKKLGLSQQQMCAGIISRPHYAKIEKDEYAISSENLFQILLKNKIDIEEFYHLIQDTYDSEENKRDKSWQEQMDEAVNTKDLHKLENLCQEILISSNNEILKMRTIVTVAYFKGELNQLSEDLRAKIKANFDEGKHWTDRPDLLRLFTNTMPLWSQEELEFFIGRLLARADKGNLSELMTERYLRTFVNYLVLSYERQVHKDKGTMHNTNHLDEVINYAWC</sequence>
<evidence type="ECO:0000313" key="3">
    <source>
        <dbReference type="Proteomes" id="UP000288291"/>
    </source>
</evidence>
<dbReference type="PANTHER" id="PTHR37038">
    <property type="entry name" value="TRANSCRIPTIONAL REGULATOR-RELATED"/>
    <property type="match status" value="1"/>
</dbReference>
<feature type="domain" description="HTH cro/C1-type" evidence="1">
    <location>
        <begin position="7"/>
        <end position="60"/>
    </location>
</feature>
<dbReference type="SMART" id="SM00530">
    <property type="entry name" value="HTH_XRE"/>
    <property type="match status" value="1"/>
</dbReference>
<dbReference type="GO" id="GO:0003677">
    <property type="term" value="F:DNA binding"/>
    <property type="evidence" value="ECO:0007669"/>
    <property type="project" value="InterPro"/>
</dbReference>
<protein>
    <submittedName>
        <fullName evidence="2">XRE family transcriptional regulator</fullName>
    </submittedName>
</protein>
<proteinExistence type="predicted"/>
<dbReference type="InterPro" id="IPR001387">
    <property type="entry name" value="Cro/C1-type_HTH"/>
</dbReference>
<comment type="caution">
    <text evidence="2">The sequence shown here is derived from an EMBL/GenBank/DDBJ whole genome shotgun (WGS) entry which is preliminary data.</text>
</comment>
<dbReference type="CDD" id="cd00093">
    <property type="entry name" value="HTH_XRE"/>
    <property type="match status" value="1"/>
</dbReference>
<organism evidence="2 3">
    <name type="scientific">Lactobacillus xujianguonis</name>
    <dbReference type="NCBI Taxonomy" id="2495899"/>
    <lineage>
        <taxon>Bacteria</taxon>
        <taxon>Bacillati</taxon>
        <taxon>Bacillota</taxon>
        <taxon>Bacilli</taxon>
        <taxon>Lactobacillales</taxon>
        <taxon>Lactobacillaceae</taxon>
        <taxon>Lactobacillus</taxon>
    </lineage>
</organism>
<reference evidence="2 3" key="1">
    <citation type="submission" date="2018-12" db="EMBL/GenBank/DDBJ databases">
        <authorList>
            <person name="Meng J."/>
        </authorList>
    </citation>
    <scope>NUCLEOTIDE SEQUENCE [LARGE SCALE GENOMIC DNA]</scope>
    <source>
        <strain evidence="2 3">HT111-2</strain>
    </source>
</reference>
<dbReference type="Gene3D" id="1.25.40.10">
    <property type="entry name" value="Tetratricopeptide repeat domain"/>
    <property type="match status" value="1"/>
</dbReference>
<dbReference type="InterPro" id="IPR010982">
    <property type="entry name" value="Lambda_DNA-bd_dom_sf"/>
</dbReference>
<accession>A0A437SSX4</accession>
<evidence type="ECO:0000313" key="2">
    <source>
        <dbReference type="EMBL" id="RVU70056.1"/>
    </source>
</evidence>
<dbReference type="EMBL" id="RXIA01000033">
    <property type="protein sequence ID" value="RVU70056.1"/>
    <property type="molecule type" value="Genomic_DNA"/>
</dbReference>
<gene>
    <name evidence="2" type="ORF">EJK17_09745</name>
</gene>
<name>A0A437SSX4_9LACO</name>
<dbReference type="InterPro" id="IPR011990">
    <property type="entry name" value="TPR-like_helical_dom_sf"/>
</dbReference>
<dbReference type="RefSeq" id="WP_103662510.1">
    <property type="nucleotide sequence ID" value="NZ_ML136901.1"/>
</dbReference>
<dbReference type="SUPFAM" id="SSF47413">
    <property type="entry name" value="lambda repressor-like DNA-binding domains"/>
    <property type="match status" value="1"/>
</dbReference>
<dbReference type="Proteomes" id="UP000288291">
    <property type="component" value="Unassembled WGS sequence"/>
</dbReference>
<evidence type="ECO:0000259" key="1">
    <source>
        <dbReference type="PROSITE" id="PS50943"/>
    </source>
</evidence>
<dbReference type="AlphaFoldDB" id="A0A437SSX4"/>